<dbReference type="GO" id="GO:0004888">
    <property type="term" value="F:transmembrane signaling receptor activity"/>
    <property type="evidence" value="ECO:0007669"/>
    <property type="project" value="InterPro"/>
</dbReference>
<evidence type="ECO:0000313" key="9">
    <source>
        <dbReference type="EMBL" id="MBB4762630.1"/>
    </source>
</evidence>
<organism evidence="9 10">
    <name type="scientific">Actinoplanes digitatis</name>
    <dbReference type="NCBI Taxonomy" id="1868"/>
    <lineage>
        <taxon>Bacteria</taxon>
        <taxon>Bacillati</taxon>
        <taxon>Actinomycetota</taxon>
        <taxon>Actinomycetes</taxon>
        <taxon>Micromonosporales</taxon>
        <taxon>Micromonosporaceae</taxon>
        <taxon>Actinoplanes</taxon>
    </lineage>
</organism>
<evidence type="ECO:0000313" key="10">
    <source>
        <dbReference type="Proteomes" id="UP000578112"/>
    </source>
</evidence>
<feature type="domain" description="HAMP" evidence="8">
    <location>
        <begin position="209"/>
        <end position="261"/>
    </location>
</feature>
<dbReference type="RefSeq" id="WP_184993862.1">
    <property type="nucleotide sequence ID" value="NZ_BOMK01000009.1"/>
</dbReference>
<dbReference type="SUPFAM" id="SSF58104">
    <property type="entry name" value="Methyl-accepting chemotaxis protein (MCP) signaling domain"/>
    <property type="match status" value="1"/>
</dbReference>
<keyword evidence="10" id="KW-1185">Reference proteome</keyword>
<evidence type="ECO:0000256" key="6">
    <source>
        <dbReference type="SAM" id="Phobius"/>
    </source>
</evidence>
<reference evidence="9 10" key="1">
    <citation type="submission" date="2020-08" db="EMBL/GenBank/DDBJ databases">
        <title>Sequencing the genomes of 1000 actinobacteria strains.</title>
        <authorList>
            <person name="Klenk H.-P."/>
        </authorList>
    </citation>
    <scope>NUCLEOTIDE SEQUENCE [LARGE SCALE GENOMIC DNA]</scope>
    <source>
        <strain evidence="9 10">DSM 43149</strain>
    </source>
</reference>
<sequence length="524" mass="53979">MSFSLLIALLAVTAGAGWWGMHTQDQVEREIAGLTVTREAVLRFMYNVGEITGWQGLVVADAGVIGGAAATAPDSYNRAGVLSTKTTIYKALDALDAAPMPADERAAAAPLREIWDGFFRTDDEIVALLRQETAPARAAALKSINEGASSDAYTDTIEITDRLQAASAARGLALRADMEDARRAGNLALAGTLAAAVLLALVAGMAVSRSIVRPLRAVMDTLARLADGDLRARVGLRRRDELGELAAAVDRSTSALQTAMRQVQSGAGAVGDVSGQLSSVAGRMATSAERARLRATEVSAEADNVLGNLRTVVAGSGEVRSAIARMATSADAAAQVAGEAVTAAVDTGHTIGRLGTSSTEITNIVQMINGIAGQTNLLALNATIEAARAGEQGKGFAVVAGEVKDLAQETARATGDITEKVRAIQADTGSAVEAINTISDVIRRIDGFQETVSAAIDEQSVASANINASLDEAAGSGERIADAMTHLATTTEETARDVESAGTAATELAQASRALHTAIAEFTI</sequence>
<dbReference type="Pfam" id="PF00015">
    <property type="entry name" value="MCPsignal"/>
    <property type="match status" value="1"/>
</dbReference>
<keyword evidence="6" id="KW-0472">Membrane</keyword>
<evidence type="ECO:0000259" key="7">
    <source>
        <dbReference type="PROSITE" id="PS50111"/>
    </source>
</evidence>
<evidence type="ECO:0000256" key="3">
    <source>
        <dbReference type="ARBA" id="ARBA00023224"/>
    </source>
</evidence>
<protein>
    <submittedName>
        <fullName evidence="9">Methyl-accepting chemotaxis protein</fullName>
    </submittedName>
</protein>
<proteinExistence type="inferred from homology"/>
<dbReference type="PRINTS" id="PR00260">
    <property type="entry name" value="CHEMTRNSDUCR"/>
</dbReference>
<evidence type="ECO:0000256" key="2">
    <source>
        <dbReference type="ARBA" id="ARBA00022989"/>
    </source>
</evidence>
<dbReference type="InterPro" id="IPR003660">
    <property type="entry name" value="HAMP_dom"/>
</dbReference>
<keyword evidence="1 6" id="KW-0812">Transmembrane</keyword>
<dbReference type="PROSITE" id="PS50885">
    <property type="entry name" value="HAMP"/>
    <property type="match status" value="1"/>
</dbReference>
<dbReference type="GO" id="GO:0007165">
    <property type="term" value="P:signal transduction"/>
    <property type="evidence" value="ECO:0007669"/>
    <property type="project" value="UniProtKB-KW"/>
</dbReference>
<accession>A0A7W7HXP8</accession>
<gene>
    <name evidence="9" type="ORF">BJ971_003186</name>
</gene>
<dbReference type="InterPro" id="IPR004090">
    <property type="entry name" value="Chemotax_Me-accpt_rcpt"/>
</dbReference>
<dbReference type="PANTHER" id="PTHR32089">
    <property type="entry name" value="METHYL-ACCEPTING CHEMOTAXIS PROTEIN MCPB"/>
    <property type="match status" value="1"/>
</dbReference>
<dbReference type="Proteomes" id="UP000578112">
    <property type="component" value="Unassembled WGS sequence"/>
</dbReference>
<dbReference type="Gene3D" id="1.10.287.950">
    <property type="entry name" value="Methyl-accepting chemotaxis protein"/>
    <property type="match status" value="1"/>
</dbReference>
<feature type="transmembrane region" description="Helical" evidence="6">
    <location>
        <begin position="187"/>
        <end position="207"/>
    </location>
</feature>
<dbReference type="Pfam" id="PF00672">
    <property type="entry name" value="HAMP"/>
    <property type="match status" value="1"/>
</dbReference>
<dbReference type="GO" id="GO:0006935">
    <property type="term" value="P:chemotaxis"/>
    <property type="evidence" value="ECO:0007669"/>
    <property type="project" value="InterPro"/>
</dbReference>
<dbReference type="CDD" id="cd06225">
    <property type="entry name" value="HAMP"/>
    <property type="match status" value="1"/>
</dbReference>
<keyword evidence="3 5" id="KW-0807">Transducer</keyword>
<dbReference type="AlphaFoldDB" id="A0A7W7HXP8"/>
<feature type="domain" description="Methyl-accepting transducer" evidence="7">
    <location>
        <begin position="266"/>
        <end position="509"/>
    </location>
</feature>
<dbReference type="SMART" id="SM00304">
    <property type="entry name" value="HAMP"/>
    <property type="match status" value="1"/>
</dbReference>
<keyword evidence="2 6" id="KW-1133">Transmembrane helix</keyword>
<dbReference type="EMBL" id="JACHNH010000001">
    <property type="protein sequence ID" value="MBB4762630.1"/>
    <property type="molecule type" value="Genomic_DNA"/>
</dbReference>
<evidence type="ECO:0000256" key="5">
    <source>
        <dbReference type="PROSITE-ProRule" id="PRU00284"/>
    </source>
</evidence>
<comment type="similarity">
    <text evidence="4">Belongs to the methyl-accepting chemotaxis (MCP) protein family.</text>
</comment>
<comment type="caution">
    <text evidence="9">The sequence shown here is derived from an EMBL/GenBank/DDBJ whole genome shotgun (WGS) entry which is preliminary data.</text>
</comment>
<evidence type="ECO:0000256" key="1">
    <source>
        <dbReference type="ARBA" id="ARBA00022692"/>
    </source>
</evidence>
<name>A0A7W7HXP8_9ACTN</name>
<dbReference type="GO" id="GO:0016020">
    <property type="term" value="C:membrane"/>
    <property type="evidence" value="ECO:0007669"/>
    <property type="project" value="InterPro"/>
</dbReference>
<dbReference type="SMART" id="SM00283">
    <property type="entry name" value="MA"/>
    <property type="match status" value="1"/>
</dbReference>
<dbReference type="PANTHER" id="PTHR32089:SF112">
    <property type="entry name" value="LYSOZYME-LIKE PROTEIN-RELATED"/>
    <property type="match status" value="1"/>
</dbReference>
<dbReference type="PROSITE" id="PS50111">
    <property type="entry name" value="CHEMOTAXIS_TRANSDUC_2"/>
    <property type="match status" value="1"/>
</dbReference>
<evidence type="ECO:0000259" key="8">
    <source>
        <dbReference type="PROSITE" id="PS50885"/>
    </source>
</evidence>
<evidence type="ECO:0000256" key="4">
    <source>
        <dbReference type="ARBA" id="ARBA00029447"/>
    </source>
</evidence>
<dbReference type="InterPro" id="IPR004089">
    <property type="entry name" value="MCPsignal_dom"/>
</dbReference>